<comment type="similarity">
    <text evidence="1">Belongs to the AB hydrolase superfamily. AB hydrolase 2 family.</text>
</comment>
<gene>
    <name evidence="4" type="ORF">NAF29_11735</name>
</gene>
<name>A0AA41W733_9GAMM</name>
<organism evidence="4 5">
    <name type="scientific">Echinimonas agarilytica</name>
    <dbReference type="NCBI Taxonomy" id="1215918"/>
    <lineage>
        <taxon>Bacteria</taxon>
        <taxon>Pseudomonadati</taxon>
        <taxon>Pseudomonadota</taxon>
        <taxon>Gammaproteobacteria</taxon>
        <taxon>Alteromonadales</taxon>
        <taxon>Echinimonadaceae</taxon>
        <taxon>Echinimonas</taxon>
    </lineage>
</organism>
<dbReference type="RefSeq" id="WP_251261764.1">
    <property type="nucleotide sequence ID" value="NZ_JAMQGP010000005.1"/>
</dbReference>
<evidence type="ECO:0000256" key="2">
    <source>
        <dbReference type="ARBA" id="ARBA00022801"/>
    </source>
</evidence>
<accession>A0AA41W733</accession>
<dbReference type="Pfam" id="PF02230">
    <property type="entry name" value="Abhydrolase_2"/>
    <property type="match status" value="1"/>
</dbReference>
<evidence type="ECO:0000256" key="1">
    <source>
        <dbReference type="ARBA" id="ARBA00006499"/>
    </source>
</evidence>
<dbReference type="SUPFAM" id="SSF53474">
    <property type="entry name" value="alpha/beta-Hydrolases"/>
    <property type="match status" value="1"/>
</dbReference>
<dbReference type="InterPro" id="IPR003140">
    <property type="entry name" value="PLipase/COase/thioEstase"/>
</dbReference>
<dbReference type="InterPro" id="IPR050565">
    <property type="entry name" value="LYPA1-2/EST-like"/>
</dbReference>
<protein>
    <submittedName>
        <fullName evidence="4">Alpha/beta hydrolase</fullName>
    </submittedName>
</protein>
<dbReference type="Proteomes" id="UP001165393">
    <property type="component" value="Unassembled WGS sequence"/>
</dbReference>
<dbReference type="Gene3D" id="3.40.50.1820">
    <property type="entry name" value="alpha/beta hydrolase"/>
    <property type="match status" value="1"/>
</dbReference>
<feature type="domain" description="Phospholipase/carboxylesterase/thioesterase" evidence="3">
    <location>
        <begin position="7"/>
        <end position="216"/>
    </location>
</feature>
<evidence type="ECO:0000313" key="5">
    <source>
        <dbReference type="Proteomes" id="UP001165393"/>
    </source>
</evidence>
<dbReference type="PANTHER" id="PTHR10655:SF17">
    <property type="entry name" value="LYSOPHOSPHOLIPASE-LIKE PROTEIN 1"/>
    <property type="match status" value="1"/>
</dbReference>
<evidence type="ECO:0000313" key="4">
    <source>
        <dbReference type="EMBL" id="MCM2680337.1"/>
    </source>
</evidence>
<reference evidence="4 5" key="1">
    <citation type="journal article" date="2013" name="Antonie Van Leeuwenhoek">
        <title>Echinimonas agarilytica gen. nov., sp. nov., a new gammaproteobacterium isolated from the sea urchin Strongylocentrotus intermedius.</title>
        <authorList>
            <person name="Nedashkovskaya O.I."/>
            <person name="Stenkova A.M."/>
            <person name="Zhukova N.V."/>
            <person name="Van Trappen S."/>
            <person name="Lee J.S."/>
            <person name="Kim S.B."/>
        </authorList>
    </citation>
    <scope>NUCLEOTIDE SEQUENCE [LARGE SCALE GENOMIC DNA]</scope>
    <source>
        <strain evidence="4 5">KMM 6351</strain>
    </source>
</reference>
<dbReference type="PANTHER" id="PTHR10655">
    <property type="entry name" value="LYSOPHOSPHOLIPASE-RELATED"/>
    <property type="match status" value="1"/>
</dbReference>
<dbReference type="InterPro" id="IPR029058">
    <property type="entry name" value="AB_hydrolase_fold"/>
</dbReference>
<dbReference type="AlphaFoldDB" id="A0AA41W733"/>
<dbReference type="EMBL" id="JAMQGP010000005">
    <property type="protein sequence ID" value="MCM2680337.1"/>
    <property type="molecule type" value="Genomic_DNA"/>
</dbReference>
<keyword evidence="5" id="KW-1185">Reference proteome</keyword>
<proteinExistence type="inferred from homology"/>
<sequence length="219" mass="24130">MELECIVRQTADTPDALVIWLHGLGASGSDFVPAIAHLGLPEASAIRFVFPNAPAIPITINAGYLMPGWYDIVALSERRDFNVPQLRASSLAIKELIDLHVEAGIDSKRIILAGFSQGGAVAYETALRYEKPLGGVLALSTYFPTAERMIISTANRATPIEIHHGFRDEMVTERMAKEAQNDLFRLGFRPAYRRYAMGHEVCMPQLKDIGAFFSKVLAL</sequence>
<comment type="caution">
    <text evidence="4">The sequence shown here is derived from an EMBL/GenBank/DDBJ whole genome shotgun (WGS) entry which is preliminary data.</text>
</comment>
<dbReference type="GO" id="GO:0016787">
    <property type="term" value="F:hydrolase activity"/>
    <property type="evidence" value="ECO:0007669"/>
    <property type="project" value="UniProtKB-KW"/>
</dbReference>
<keyword evidence="2 4" id="KW-0378">Hydrolase</keyword>
<evidence type="ECO:0000259" key="3">
    <source>
        <dbReference type="Pfam" id="PF02230"/>
    </source>
</evidence>